<evidence type="ECO:0000256" key="3">
    <source>
        <dbReference type="SAM" id="MobiDB-lite"/>
    </source>
</evidence>
<sequence length="1151" mass="121999">MPSVDQGKARADKASTASTEAKALVAARKTDQRVEVLDRRSETEQLFAEPDGSLTYESTVLPKRVHRSDGSWAAVDDTLERKSDGSVGPVSSTLNVRLSGGGDSALAKMTDAERSLAFTWSSKLPKPTLDGSTAIYPNVLPDVDLRMTASELGWSEVLVVKTAEAAANPDLAKLTFGLDAEGVTARKNDSGGFDAVTAGGVRVFHSSPPMMWDSSGRGAAVVPDANDGVLAAAPKLGARRSRVGLDVTSTQVSVVPDPAMLTSGSVKFPLYIDPDVVPEFAGKKLAWTYVDRAYPSTKYWNSTHQPEAGNYGSGLKRSFFRMASAFGSGTNVIDAAFYITQNKSWGCTSSPQAVDLYLTGAVSSSTSWNNQPSWSQKLGSIHSDGGYNSSCPDAGLKFDVKSLMARTKGGWSNTTFGLRDYDDTNSSEWGWKGFVNDPKLVVHYNHPPAVPTGYATTPGTRCMTGAGRPAANADGSTASPMYLNATVYDPDKSADPVRAEFTFHHYNKTTAVWDDLTSQLPNGGKTAMTSLSKPTPLNIKLPRMTNGDAYSWRVRAYDGTNASGYTPWCEFSVDTFDPQLAPQVSSVLYPDDQPTSTDDYHGGVGVPGEFVFAPGTGETDVTGYKWAMNDTCSVAQSAATVAAPGTGQPLKAQIAPNRDWDNFLSVLPVDAAGNVGTRCTTYTFKVKHGAASLARWRLDETGGTTAADSSDSAAHPAALSGGASWTGGGRLGRALHLDGSSGIATATGSPAHTDKALTVSGWARLSSNAHNATIVSQQGATTSAFVLYYSSGAKRWRFNMQQSDGMNPVIDYAESDADALLNSWTHLVGVYDSTRQQLRLYVNGILQSKAGVHSKLWDATGNTVIGRELYQGVQQNYFTGDVDDVQIWDRILSDSAGSVVDPFLGSEIAAMAKQPPAPRGYWALNEAAGTASGDGSGFGHPLALGATTTWGTDGSDGTPDLVFDGQGTSTAMTDHPVVRSDGSYAVSAWVKLPGTADACTLPNRASTAVAQMGNRLSGYYLGYRPYTENGATVGRWAFTAPSLDQDTGAEWTSAISAEPVDCEGAAGTFTHLVGVYDRPARELRLYVNGQLTDTAAFTPAWNSGGALRIGSAWYRAAPADFWIGEIDDVRLYIGTLTDSQVVSLFFGSPPT</sequence>
<dbReference type="InterPro" id="IPR013320">
    <property type="entry name" value="ConA-like_dom_sf"/>
</dbReference>
<evidence type="ECO:0000313" key="5">
    <source>
        <dbReference type="EMBL" id="TDD85393.1"/>
    </source>
</evidence>
<accession>A0A4R5BJ89</accession>
<feature type="region of interest" description="Disordered" evidence="3">
    <location>
        <begin position="1"/>
        <end position="29"/>
    </location>
</feature>
<dbReference type="OrthoDB" id="176279at2"/>
<feature type="domain" description="LamG-like jellyroll fold" evidence="4">
    <location>
        <begin position="982"/>
        <end position="1139"/>
    </location>
</feature>
<dbReference type="EMBL" id="SMKU01000090">
    <property type="protein sequence ID" value="TDD85393.1"/>
    <property type="molecule type" value="Genomic_DNA"/>
</dbReference>
<dbReference type="InterPro" id="IPR042837">
    <property type="entry name" value="PTX3"/>
</dbReference>
<gene>
    <name evidence="5" type="ORF">E1298_18675</name>
</gene>
<keyword evidence="1" id="KW-0732">Signal</keyword>
<name>A0A4R5BJ89_9ACTN</name>
<dbReference type="AlphaFoldDB" id="A0A4R5BJ89"/>
<reference evidence="5 6" key="1">
    <citation type="submission" date="2019-03" db="EMBL/GenBank/DDBJ databases">
        <title>Draft genome sequences of novel Actinobacteria.</title>
        <authorList>
            <person name="Sahin N."/>
            <person name="Ay H."/>
            <person name="Saygin H."/>
        </authorList>
    </citation>
    <scope>NUCLEOTIDE SEQUENCE [LARGE SCALE GENOMIC DNA]</scope>
    <source>
        <strain evidence="5 6">H3C3</strain>
    </source>
</reference>
<dbReference type="SUPFAM" id="SSF49899">
    <property type="entry name" value="Concanavalin A-like lectins/glucanases"/>
    <property type="match status" value="2"/>
</dbReference>
<protein>
    <submittedName>
        <fullName evidence="5">LamG domain-containing protein</fullName>
    </submittedName>
</protein>
<dbReference type="Pfam" id="PF13385">
    <property type="entry name" value="Laminin_G_3"/>
    <property type="match status" value="2"/>
</dbReference>
<dbReference type="PANTHER" id="PTHR46943:SF1">
    <property type="entry name" value="PENTRAXIN-RELATED PROTEIN PTX3"/>
    <property type="match status" value="1"/>
</dbReference>
<dbReference type="Proteomes" id="UP000294513">
    <property type="component" value="Unassembled WGS sequence"/>
</dbReference>
<keyword evidence="6" id="KW-1185">Reference proteome</keyword>
<dbReference type="RefSeq" id="WP_131894926.1">
    <property type="nucleotide sequence ID" value="NZ_SMKU01000090.1"/>
</dbReference>
<dbReference type="InterPro" id="IPR006558">
    <property type="entry name" value="LamG-like"/>
</dbReference>
<evidence type="ECO:0000256" key="1">
    <source>
        <dbReference type="ARBA" id="ARBA00022729"/>
    </source>
</evidence>
<feature type="domain" description="LamG-like jellyroll fold" evidence="4">
    <location>
        <begin position="755"/>
        <end position="895"/>
    </location>
</feature>
<dbReference type="Gene3D" id="2.60.120.200">
    <property type="match status" value="2"/>
</dbReference>
<evidence type="ECO:0000313" key="6">
    <source>
        <dbReference type="Proteomes" id="UP000294513"/>
    </source>
</evidence>
<proteinExistence type="predicted"/>
<organism evidence="5 6">
    <name type="scientific">Actinomadura rubrisoli</name>
    <dbReference type="NCBI Taxonomy" id="2530368"/>
    <lineage>
        <taxon>Bacteria</taxon>
        <taxon>Bacillati</taxon>
        <taxon>Actinomycetota</taxon>
        <taxon>Actinomycetes</taxon>
        <taxon>Streptosporangiales</taxon>
        <taxon>Thermomonosporaceae</taxon>
        <taxon>Actinomadura</taxon>
    </lineage>
</organism>
<dbReference type="GO" id="GO:0006955">
    <property type="term" value="P:immune response"/>
    <property type="evidence" value="ECO:0007669"/>
    <property type="project" value="InterPro"/>
</dbReference>
<evidence type="ECO:0000259" key="4">
    <source>
        <dbReference type="SMART" id="SM00560"/>
    </source>
</evidence>
<evidence type="ECO:0000256" key="2">
    <source>
        <dbReference type="ARBA" id="ARBA00023157"/>
    </source>
</evidence>
<keyword evidence="2" id="KW-1015">Disulfide bond</keyword>
<dbReference type="SMART" id="SM00560">
    <property type="entry name" value="LamGL"/>
    <property type="match status" value="2"/>
</dbReference>
<comment type="caution">
    <text evidence="5">The sequence shown here is derived from an EMBL/GenBank/DDBJ whole genome shotgun (WGS) entry which is preliminary data.</text>
</comment>
<dbReference type="PANTHER" id="PTHR46943">
    <property type="entry name" value="PENTRAXIN-RELATED PROTEIN PTX3"/>
    <property type="match status" value="1"/>
</dbReference>